<evidence type="ECO:0000313" key="3">
    <source>
        <dbReference type="Proteomes" id="UP000469670"/>
    </source>
</evidence>
<dbReference type="AlphaFoldDB" id="A0A7K3RTD6"/>
<dbReference type="EMBL" id="JAAGMP010000453">
    <property type="protein sequence ID" value="NEC18434.1"/>
    <property type="molecule type" value="Genomic_DNA"/>
</dbReference>
<accession>A0A7K3RTD6</accession>
<proteinExistence type="predicted"/>
<comment type="caution">
    <text evidence="2">The sequence shown here is derived from an EMBL/GenBank/DDBJ whole genome shotgun (WGS) entry which is preliminary data.</text>
</comment>
<protein>
    <submittedName>
        <fullName evidence="2">Uncharacterized protein</fullName>
    </submittedName>
</protein>
<dbReference type="Proteomes" id="UP000469670">
    <property type="component" value="Unassembled WGS sequence"/>
</dbReference>
<name>A0A7K3RTD6_9ACTN</name>
<sequence>MEVHRAALLIFGGLGEGESQVVIQSRALDARQVGQESADIANRSVPKLSRMRMP</sequence>
<evidence type="ECO:0000256" key="1">
    <source>
        <dbReference type="SAM" id="MobiDB-lite"/>
    </source>
</evidence>
<feature type="region of interest" description="Disordered" evidence="1">
    <location>
        <begin position="34"/>
        <end position="54"/>
    </location>
</feature>
<gene>
    <name evidence="2" type="ORF">G3I50_09210</name>
</gene>
<organism evidence="2 3">
    <name type="scientific">Streptomyces parvus</name>
    <dbReference type="NCBI Taxonomy" id="66428"/>
    <lineage>
        <taxon>Bacteria</taxon>
        <taxon>Bacillati</taxon>
        <taxon>Actinomycetota</taxon>
        <taxon>Actinomycetes</taxon>
        <taxon>Kitasatosporales</taxon>
        <taxon>Streptomycetaceae</taxon>
        <taxon>Streptomyces</taxon>
    </lineage>
</organism>
<evidence type="ECO:0000313" key="2">
    <source>
        <dbReference type="EMBL" id="NEC18434.1"/>
    </source>
</evidence>
<reference evidence="2 3" key="1">
    <citation type="submission" date="2020-01" db="EMBL/GenBank/DDBJ databases">
        <title>Insect and environment-associated Actinomycetes.</title>
        <authorList>
            <person name="Currrie C."/>
            <person name="Chevrette M."/>
            <person name="Carlson C."/>
            <person name="Stubbendieck R."/>
            <person name="Wendt-Pienkowski E."/>
        </authorList>
    </citation>
    <scope>NUCLEOTIDE SEQUENCE [LARGE SCALE GENOMIC DNA]</scope>
    <source>
        <strain evidence="2 3">SID7590</strain>
    </source>
</reference>